<evidence type="ECO:0000256" key="3">
    <source>
        <dbReference type="ARBA" id="ARBA00022801"/>
    </source>
</evidence>
<dbReference type="InterPro" id="IPR017853">
    <property type="entry name" value="GH"/>
</dbReference>
<dbReference type="EC" id="3.2.1.14" evidence="2"/>
<dbReference type="Proteomes" id="UP000253606">
    <property type="component" value="Chromosome"/>
</dbReference>
<evidence type="ECO:0000256" key="4">
    <source>
        <dbReference type="ARBA" id="ARBA00023024"/>
    </source>
</evidence>
<dbReference type="PANTHER" id="PTHR11177">
    <property type="entry name" value="CHITINASE"/>
    <property type="match status" value="1"/>
</dbReference>
<keyword evidence="10" id="KW-1185">Reference proteome</keyword>
<dbReference type="PROSITE" id="PS51910">
    <property type="entry name" value="GH18_2"/>
    <property type="match status" value="1"/>
</dbReference>
<keyword evidence="4" id="KW-0119">Carbohydrate metabolism</keyword>
<evidence type="ECO:0000259" key="8">
    <source>
        <dbReference type="PROSITE" id="PS51910"/>
    </source>
</evidence>
<dbReference type="GO" id="GO:0008061">
    <property type="term" value="F:chitin binding"/>
    <property type="evidence" value="ECO:0007669"/>
    <property type="project" value="InterPro"/>
</dbReference>
<dbReference type="SUPFAM" id="SSF51445">
    <property type="entry name" value="(Trans)glycosidases"/>
    <property type="match status" value="1"/>
</dbReference>
<dbReference type="InterPro" id="IPR011583">
    <property type="entry name" value="Chitinase_II/V-like_cat"/>
</dbReference>
<feature type="domain" description="GH18" evidence="8">
    <location>
        <begin position="40"/>
        <end position="406"/>
    </location>
</feature>
<keyword evidence="4" id="KW-0146">Chitin degradation</keyword>
<dbReference type="Gene3D" id="3.20.20.80">
    <property type="entry name" value="Glycosidases"/>
    <property type="match status" value="1"/>
</dbReference>
<dbReference type="EMBL" id="CP030840">
    <property type="protein sequence ID" value="AXC10969.1"/>
    <property type="molecule type" value="Genomic_DNA"/>
</dbReference>
<gene>
    <name evidence="9" type="ORF">ACPOL_1623</name>
</gene>
<dbReference type="KEGG" id="abas:ACPOL_1623"/>
<comment type="similarity">
    <text evidence="7">Belongs to the glycosyl hydrolase 18 family.</text>
</comment>
<dbReference type="AlphaFoldDB" id="A0A2Z5FVQ3"/>
<dbReference type="Pfam" id="PF00704">
    <property type="entry name" value="Glyco_hydro_18"/>
    <property type="match status" value="1"/>
</dbReference>
<dbReference type="GO" id="GO:0005975">
    <property type="term" value="P:carbohydrate metabolic process"/>
    <property type="evidence" value="ECO:0007669"/>
    <property type="project" value="InterPro"/>
</dbReference>
<dbReference type="Gene3D" id="3.10.50.10">
    <property type="match status" value="1"/>
</dbReference>
<sequence length="407" mass="44715">MSLRLNRSSQWRLGAALGLLLMFLGIYPPVLSVASLRSHGILVGYFPQWGVYNQYFVKNLLSSGAASLLDQMDYSQGVIADGRCAIGDPNADLNFVYTAANSVNGKADDPSATLRGNFHQLQELRRIYPKLKVLISLEGKPDGFAAAARPENRAAFVSSCINMFVRGHIAPGVEAGRLFDGFDVDWEYPGPADKDNFLALLSEFRRQMDALHAGLKLSIAVAAGVDHYQGFDMKAISAEVDQVNAMNYDYNGPWSHTTGFIAPLYEAAGDPLHQNTVDATIRSYEAAGVPPAKLLLGMPFYAYGWSGVNNVNHGLFQPGQPIRGDHFYSYIQSIEPASKLYRESASQAPWLFDGQNFWTFDDPPSIRAKLGYARQHQLGGVMVWELSNDSADALLLKTIGTNLHARE</sequence>
<evidence type="ECO:0000313" key="9">
    <source>
        <dbReference type="EMBL" id="AXC10969.1"/>
    </source>
</evidence>
<evidence type="ECO:0000256" key="2">
    <source>
        <dbReference type="ARBA" id="ARBA00012729"/>
    </source>
</evidence>
<evidence type="ECO:0000256" key="6">
    <source>
        <dbReference type="RuleBase" id="RU000489"/>
    </source>
</evidence>
<evidence type="ECO:0000256" key="1">
    <source>
        <dbReference type="ARBA" id="ARBA00000822"/>
    </source>
</evidence>
<accession>A0A2Z5FVQ3</accession>
<evidence type="ECO:0000256" key="7">
    <source>
        <dbReference type="RuleBase" id="RU004453"/>
    </source>
</evidence>
<dbReference type="OrthoDB" id="9812811at2"/>
<keyword evidence="5 6" id="KW-0326">Glycosidase</keyword>
<dbReference type="GO" id="GO:0008843">
    <property type="term" value="F:endochitinase activity"/>
    <property type="evidence" value="ECO:0007669"/>
    <property type="project" value="UniProtKB-EC"/>
</dbReference>
<dbReference type="CDD" id="cd06548">
    <property type="entry name" value="GH18_chitinase"/>
    <property type="match status" value="1"/>
</dbReference>
<dbReference type="PANTHER" id="PTHR11177:SF317">
    <property type="entry name" value="CHITINASE 12-RELATED"/>
    <property type="match status" value="1"/>
</dbReference>
<proteinExistence type="inferred from homology"/>
<dbReference type="InterPro" id="IPR029070">
    <property type="entry name" value="Chitinase_insertion_sf"/>
</dbReference>
<comment type="catalytic activity">
    <reaction evidence="1">
        <text>Random endo-hydrolysis of N-acetyl-beta-D-glucosaminide (1-&gt;4)-beta-linkages in chitin and chitodextrins.</text>
        <dbReference type="EC" id="3.2.1.14"/>
    </reaction>
</comment>
<dbReference type="PROSITE" id="PS01095">
    <property type="entry name" value="GH18_1"/>
    <property type="match status" value="1"/>
</dbReference>
<name>A0A2Z5FVQ3_9BACT</name>
<evidence type="ECO:0000313" key="10">
    <source>
        <dbReference type="Proteomes" id="UP000253606"/>
    </source>
</evidence>
<keyword evidence="4" id="KW-0624">Polysaccharide degradation</keyword>
<keyword evidence="3 6" id="KW-0378">Hydrolase</keyword>
<dbReference type="RefSeq" id="WP_114206494.1">
    <property type="nucleotide sequence ID" value="NZ_CP030840.1"/>
</dbReference>
<organism evidence="9 10">
    <name type="scientific">Acidisarcina polymorpha</name>
    <dbReference type="NCBI Taxonomy" id="2211140"/>
    <lineage>
        <taxon>Bacteria</taxon>
        <taxon>Pseudomonadati</taxon>
        <taxon>Acidobacteriota</taxon>
        <taxon>Terriglobia</taxon>
        <taxon>Terriglobales</taxon>
        <taxon>Acidobacteriaceae</taxon>
        <taxon>Acidisarcina</taxon>
    </lineage>
</organism>
<dbReference type="GO" id="GO:0006032">
    <property type="term" value="P:chitin catabolic process"/>
    <property type="evidence" value="ECO:0007669"/>
    <property type="project" value="UniProtKB-KW"/>
</dbReference>
<dbReference type="SMART" id="SM00636">
    <property type="entry name" value="Glyco_18"/>
    <property type="match status" value="1"/>
</dbReference>
<dbReference type="InterPro" id="IPR001223">
    <property type="entry name" value="Glyco_hydro18_cat"/>
</dbReference>
<protein>
    <recommendedName>
        <fullName evidence="2">chitinase</fullName>
        <ecNumber evidence="2">3.2.1.14</ecNumber>
    </recommendedName>
</protein>
<evidence type="ECO:0000256" key="5">
    <source>
        <dbReference type="ARBA" id="ARBA00023295"/>
    </source>
</evidence>
<dbReference type="InterPro" id="IPR001579">
    <property type="entry name" value="Glyco_hydro_18_chit_AS"/>
</dbReference>
<reference evidence="9 10" key="1">
    <citation type="journal article" date="2018" name="Front. Microbiol.">
        <title>Hydrolytic Capabilities as a Key to Environmental Success: Chitinolytic and Cellulolytic Acidobacteria From Acidic Sub-arctic Soils and Boreal Peatlands.</title>
        <authorList>
            <person name="Belova S.E."/>
            <person name="Ravin N.V."/>
            <person name="Pankratov T.A."/>
            <person name="Rakitin A.L."/>
            <person name="Ivanova A.A."/>
            <person name="Beletsky A.V."/>
            <person name="Mardanov A.V."/>
            <person name="Sinninghe Damste J.S."/>
            <person name="Dedysh S.N."/>
        </authorList>
    </citation>
    <scope>NUCLEOTIDE SEQUENCE [LARGE SCALE GENOMIC DNA]</scope>
    <source>
        <strain evidence="9 10">SBC82</strain>
    </source>
</reference>
<dbReference type="InterPro" id="IPR050314">
    <property type="entry name" value="Glycosyl_Hydrlase_18"/>
</dbReference>